<proteinExistence type="predicted"/>
<dbReference type="EMBL" id="LAZR01006356">
    <property type="protein sequence ID" value="KKM92718.1"/>
    <property type="molecule type" value="Genomic_DNA"/>
</dbReference>
<name>A0A0F9LGW1_9ZZZZ</name>
<organism evidence="1">
    <name type="scientific">marine sediment metagenome</name>
    <dbReference type="NCBI Taxonomy" id="412755"/>
    <lineage>
        <taxon>unclassified sequences</taxon>
        <taxon>metagenomes</taxon>
        <taxon>ecological metagenomes</taxon>
    </lineage>
</organism>
<comment type="caution">
    <text evidence="1">The sequence shown here is derived from an EMBL/GenBank/DDBJ whole genome shotgun (WGS) entry which is preliminary data.</text>
</comment>
<gene>
    <name evidence="1" type="ORF">LCGC14_1215680</name>
</gene>
<reference evidence="1" key="1">
    <citation type="journal article" date="2015" name="Nature">
        <title>Complex archaea that bridge the gap between prokaryotes and eukaryotes.</title>
        <authorList>
            <person name="Spang A."/>
            <person name="Saw J.H."/>
            <person name="Jorgensen S.L."/>
            <person name="Zaremba-Niedzwiedzka K."/>
            <person name="Martijn J."/>
            <person name="Lind A.E."/>
            <person name="van Eijk R."/>
            <person name="Schleper C."/>
            <person name="Guy L."/>
            <person name="Ettema T.J."/>
        </authorList>
    </citation>
    <scope>NUCLEOTIDE SEQUENCE</scope>
</reference>
<protein>
    <submittedName>
        <fullName evidence="1">Uncharacterized protein</fullName>
    </submittedName>
</protein>
<evidence type="ECO:0000313" key="1">
    <source>
        <dbReference type="EMBL" id="KKM92718.1"/>
    </source>
</evidence>
<accession>A0A0F9LGW1</accession>
<dbReference type="AlphaFoldDB" id="A0A0F9LGW1"/>
<sequence>MNLSISESESGTHSINYQVFAINGSKEEHLSFGTKKKQKNTQIQTNKNLTFSGVFIGIEVLRSVSYPRHRVSN</sequence>